<dbReference type="Gene3D" id="2.170.130.10">
    <property type="entry name" value="TonB-dependent receptor, plug domain"/>
    <property type="match status" value="1"/>
</dbReference>
<dbReference type="InterPro" id="IPR008969">
    <property type="entry name" value="CarboxyPept-like_regulatory"/>
</dbReference>
<feature type="domain" description="TonB-dependent receptor plug" evidence="12">
    <location>
        <begin position="113"/>
        <end position="219"/>
    </location>
</feature>
<keyword evidence="3 8" id="KW-1134">Transmembrane beta strand</keyword>
<dbReference type="PROSITE" id="PS52016">
    <property type="entry name" value="TONB_DEPENDENT_REC_3"/>
    <property type="match status" value="1"/>
</dbReference>
<keyword evidence="7 8" id="KW-0998">Cell outer membrane</keyword>
<protein>
    <submittedName>
        <fullName evidence="13">TonB-dependent receptor</fullName>
    </submittedName>
</protein>
<comment type="similarity">
    <text evidence="8 9">Belongs to the TonB-dependent receptor family.</text>
</comment>
<dbReference type="InterPro" id="IPR037066">
    <property type="entry name" value="Plug_dom_sf"/>
</dbReference>
<dbReference type="PANTHER" id="PTHR30069">
    <property type="entry name" value="TONB-DEPENDENT OUTER MEMBRANE RECEPTOR"/>
    <property type="match status" value="1"/>
</dbReference>
<dbReference type="Gene3D" id="2.40.170.20">
    <property type="entry name" value="TonB-dependent receptor, beta-barrel domain"/>
    <property type="match status" value="1"/>
</dbReference>
<dbReference type="InterPro" id="IPR036942">
    <property type="entry name" value="Beta-barrel_TonB_sf"/>
</dbReference>
<accession>A0ABU3BN19</accession>
<keyword evidence="2 8" id="KW-0813">Transport</keyword>
<evidence type="ECO:0000256" key="1">
    <source>
        <dbReference type="ARBA" id="ARBA00004571"/>
    </source>
</evidence>
<evidence type="ECO:0000256" key="5">
    <source>
        <dbReference type="ARBA" id="ARBA00023077"/>
    </source>
</evidence>
<evidence type="ECO:0000256" key="3">
    <source>
        <dbReference type="ARBA" id="ARBA00022452"/>
    </source>
</evidence>
<dbReference type="Pfam" id="PF07715">
    <property type="entry name" value="Plug"/>
    <property type="match status" value="1"/>
</dbReference>
<feature type="compositionally biased region" description="Low complexity" evidence="10">
    <location>
        <begin position="1"/>
        <end position="14"/>
    </location>
</feature>
<dbReference type="EMBL" id="JAVRHT010000004">
    <property type="protein sequence ID" value="MDT0630684.1"/>
    <property type="molecule type" value="Genomic_DNA"/>
</dbReference>
<dbReference type="InterPro" id="IPR000531">
    <property type="entry name" value="Beta-barrel_TonB"/>
</dbReference>
<keyword evidence="14" id="KW-1185">Reference proteome</keyword>
<dbReference type="SUPFAM" id="SSF56935">
    <property type="entry name" value="Porins"/>
    <property type="match status" value="1"/>
</dbReference>
<proteinExistence type="inferred from homology"/>
<evidence type="ECO:0000259" key="12">
    <source>
        <dbReference type="Pfam" id="PF07715"/>
    </source>
</evidence>
<name>A0ABU3BN19_9BACT</name>
<keyword evidence="6 8" id="KW-0472">Membrane</keyword>
<reference evidence="13 14" key="1">
    <citation type="submission" date="2023-09" db="EMBL/GenBank/DDBJ databases">
        <authorList>
            <person name="Rey-Velasco X."/>
        </authorList>
    </citation>
    <scope>NUCLEOTIDE SEQUENCE [LARGE SCALE GENOMIC DNA]</scope>
    <source>
        <strain evidence="13 14">F394</strain>
    </source>
</reference>
<keyword evidence="5 9" id="KW-0798">TonB box</keyword>
<feature type="compositionally biased region" description="Low complexity" evidence="10">
    <location>
        <begin position="35"/>
        <end position="47"/>
    </location>
</feature>
<evidence type="ECO:0000259" key="11">
    <source>
        <dbReference type="Pfam" id="PF00593"/>
    </source>
</evidence>
<comment type="subcellular location">
    <subcellularLocation>
        <location evidence="1 8">Cell outer membrane</location>
        <topology evidence="1 8">Multi-pass membrane protein</topology>
    </subcellularLocation>
</comment>
<evidence type="ECO:0000256" key="7">
    <source>
        <dbReference type="ARBA" id="ARBA00023237"/>
    </source>
</evidence>
<feature type="region of interest" description="Disordered" evidence="10">
    <location>
        <begin position="1"/>
        <end position="52"/>
    </location>
</feature>
<gene>
    <name evidence="13" type="ORF">RM540_02895</name>
</gene>
<dbReference type="Gene3D" id="2.60.40.1120">
    <property type="entry name" value="Carboxypeptidase-like, regulatory domain"/>
    <property type="match status" value="1"/>
</dbReference>
<dbReference type="Pfam" id="PF13620">
    <property type="entry name" value="CarboxypepD_reg"/>
    <property type="match status" value="1"/>
</dbReference>
<evidence type="ECO:0000256" key="2">
    <source>
        <dbReference type="ARBA" id="ARBA00022448"/>
    </source>
</evidence>
<keyword evidence="4 8" id="KW-0812">Transmembrane</keyword>
<evidence type="ECO:0000313" key="13">
    <source>
        <dbReference type="EMBL" id="MDT0630684.1"/>
    </source>
</evidence>
<comment type="caution">
    <text evidence="13">The sequence shown here is derived from an EMBL/GenBank/DDBJ whole genome shotgun (WGS) entry which is preliminary data.</text>
</comment>
<evidence type="ECO:0000256" key="6">
    <source>
        <dbReference type="ARBA" id="ARBA00023136"/>
    </source>
</evidence>
<dbReference type="InterPro" id="IPR012910">
    <property type="entry name" value="Plug_dom"/>
</dbReference>
<keyword evidence="13" id="KW-0675">Receptor</keyword>
<evidence type="ECO:0000256" key="10">
    <source>
        <dbReference type="SAM" id="MobiDB-lite"/>
    </source>
</evidence>
<dbReference type="Proteomes" id="UP001267426">
    <property type="component" value="Unassembled WGS sequence"/>
</dbReference>
<organism evidence="13 14">
    <name type="scientific">Rubrivirga litoralis</name>
    <dbReference type="NCBI Taxonomy" id="3075598"/>
    <lineage>
        <taxon>Bacteria</taxon>
        <taxon>Pseudomonadati</taxon>
        <taxon>Rhodothermota</taxon>
        <taxon>Rhodothermia</taxon>
        <taxon>Rhodothermales</taxon>
        <taxon>Rubricoccaceae</taxon>
        <taxon>Rubrivirga</taxon>
    </lineage>
</organism>
<evidence type="ECO:0000256" key="9">
    <source>
        <dbReference type="RuleBase" id="RU003357"/>
    </source>
</evidence>
<dbReference type="InterPro" id="IPR039426">
    <property type="entry name" value="TonB-dep_rcpt-like"/>
</dbReference>
<sequence length="554" mass="58779">MSSTASPSSPSCAPRPRRRRSRGASRRAAPRSRSRPSASSAGGAAADADGRFRLRLPGPGTFTVSVSAVGYAPVQRRVTAGAGETIRLDVDLDAATYEAGAVVVTGTLEQMAVRDSPVKVEVVPARFLETTPSANVMDAVERVNGLYQQIDCGVCYTNNIRINGIDGPNTAVLIDGMPVMSSLATVYGLNGISPMLIKQVEVVKGPMSTLYGSEALGGVINIITKDPSTAPRLSTNVFSTTHAEMAAEFAAVPLRGRTSALVSGTLFHVADYHDNNGDGFSDRPFETRLALFGKATRQDTQGFERASLVAKAYVEDRAAGFEPFLDDVGGLRGSDRVYGESIYTRRAELIGTWTPRPDLTVRASGALHDQDSYYGDVPYAATQADGFGQVVWTPPTEGTALDGHNLLAGAALRAIRYDDGSAATGVYDDAGALVENRPDTRVVPGVFVQDDWRVNERLPLLGGLRADVQPGYGVIPSPRAAVKWRPAEATTARLNVGTGFRVVNLFTEDHAAYTGGRATLILEDLEPERSVSVTGSLQQILGATSPVTVDIDAF</sequence>
<evidence type="ECO:0000256" key="4">
    <source>
        <dbReference type="ARBA" id="ARBA00022692"/>
    </source>
</evidence>
<evidence type="ECO:0000313" key="14">
    <source>
        <dbReference type="Proteomes" id="UP001267426"/>
    </source>
</evidence>
<dbReference type="PANTHER" id="PTHR30069:SF57">
    <property type="entry name" value="TONB-DEPENDENT RECEPTOR"/>
    <property type="match status" value="1"/>
</dbReference>
<dbReference type="RefSeq" id="WP_311661957.1">
    <property type="nucleotide sequence ID" value="NZ_JAVRHT010000004.1"/>
</dbReference>
<dbReference type="Pfam" id="PF00593">
    <property type="entry name" value="TonB_dep_Rec_b-barrel"/>
    <property type="match status" value="1"/>
</dbReference>
<feature type="compositionally biased region" description="Basic residues" evidence="10">
    <location>
        <begin position="15"/>
        <end position="34"/>
    </location>
</feature>
<dbReference type="SUPFAM" id="SSF49464">
    <property type="entry name" value="Carboxypeptidase regulatory domain-like"/>
    <property type="match status" value="1"/>
</dbReference>
<feature type="domain" description="TonB-dependent receptor-like beta-barrel" evidence="11">
    <location>
        <begin position="344"/>
        <end position="538"/>
    </location>
</feature>
<evidence type="ECO:0000256" key="8">
    <source>
        <dbReference type="PROSITE-ProRule" id="PRU01360"/>
    </source>
</evidence>